<sequence>MPGMRHGSYRRVAVRLVECVPRAKHVVAVRAWWRARIERVNCEVGDVTVRRISYCLPTLRSHSQGVRWSAEGTCTKSYRRQAQTSDKEIGV</sequence>
<dbReference type="AlphaFoldDB" id="A0A7U2ETE7"/>
<reference evidence="2" key="1">
    <citation type="journal article" date="2021" name="BMC Genomics">
        <title>Chromosome-level genome assembly and manually-curated proteome of model necrotroph Parastagonospora nodorum Sn15 reveals a genome-wide trove of candidate effector homologs, and redundancy of virulence-related functions within an accessory chromosome.</title>
        <authorList>
            <person name="Bertazzoni S."/>
            <person name="Jones D.A.B."/>
            <person name="Phan H.T."/>
            <person name="Tan K.-C."/>
            <person name="Hane J.K."/>
        </authorList>
    </citation>
    <scope>NUCLEOTIDE SEQUENCE [LARGE SCALE GENOMIC DNA]</scope>
    <source>
        <strain evidence="2">SN15 / ATCC MYA-4574 / FGSC 10173)</strain>
    </source>
</reference>
<gene>
    <name evidence="1" type="ORF">JI435_301190</name>
</gene>
<proteinExistence type="predicted"/>
<organism evidence="1 2">
    <name type="scientific">Phaeosphaeria nodorum (strain SN15 / ATCC MYA-4574 / FGSC 10173)</name>
    <name type="common">Glume blotch fungus</name>
    <name type="synonym">Parastagonospora nodorum</name>
    <dbReference type="NCBI Taxonomy" id="321614"/>
    <lineage>
        <taxon>Eukaryota</taxon>
        <taxon>Fungi</taxon>
        <taxon>Dikarya</taxon>
        <taxon>Ascomycota</taxon>
        <taxon>Pezizomycotina</taxon>
        <taxon>Dothideomycetes</taxon>
        <taxon>Pleosporomycetidae</taxon>
        <taxon>Pleosporales</taxon>
        <taxon>Pleosporineae</taxon>
        <taxon>Phaeosphaeriaceae</taxon>
        <taxon>Parastagonospora</taxon>
    </lineage>
</organism>
<evidence type="ECO:0000313" key="2">
    <source>
        <dbReference type="Proteomes" id="UP000663193"/>
    </source>
</evidence>
<dbReference type="VEuPathDB" id="FungiDB:JI435_301190"/>
<evidence type="ECO:0000313" key="1">
    <source>
        <dbReference type="EMBL" id="QRC91683.1"/>
    </source>
</evidence>
<name>A0A7U2ETE7_PHANO</name>
<protein>
    <submittedName>
        <fullName evidence="1">Uncharacterized protein</fullName>
    </submittedName>
</protein>
<dbReference type="Proteomes" id="UP000663193">
    <property type="component" value="Chromosome 2"/>
</dbReference>
<accession>A0A7U2ETE7</accession>
<dbReference type="EMBL" id="CP069024">
    <property type="protein sequence ID" value="QRC91683.1"/>
    <property type="molecule type" value="Genomic_DNA"/>
</dbReference>
<keyword evidence="2" id="KW-1185">Reference proteome</keyword>